<proteinExistence type="inferred from homology"/>
<evidence type="ECO:0000256" key="1">
    <source>
        <dbReference type="ARBA" id="ARBA00000903"/>
    </source>
</evidence>
<comment type="catalytic activity">
    <reaction evidence="1 9">
        <text>S-adenosyl-L-methionine + a thiopurine = S-adenosyl-L-homocysteine + a thiopurine S-methylether.</text>
        <dbReference type="EC" id="2.1.1.67"/>
    </reaction>
</comment>
<evidence type="ECO:0000256" key="3">
    <source>
        <dbReference type="ARBA" id="ARBA00008145"/>
    </source>
</evidence>
<dbReference type="PANTHER" id="PTHR10259:SF11">
    <property type="entry name" value="THIOPURINE S-METHYLTRANSFERASE"/>
    <property type="match status" value="1"/>
</dbReference>
<dbReference type="EMBL" id="WOSW01000018">
    <property type="protein sequence ID" value="NHO32929.1"/>
    <property type="molecule type" value="Genomic_DNA"/>
</dbReference>
<dbReference type="InterPro" id="IPR029063">
    <property type="entry name" value="SAM-dependent_MTases_sf"/>
</dbReference>
<gene>
    <name evidence="10" type="primary">tmpT</name>
    <name evidence="9" type="synonym">tpm</name>
    <name evidence="10" type="ORF">GOB84_10245</name>
</gene>
<reference evidence="10 11" key="1">
    <citation type="journal article" date="2020" name="Int. J. Syst. Evol. Microbiol.">
        <title>Novel acetic acid bacteria from cider fermentations: Acetobacter conturbans sp. nov. and Acetobacter fallax sp. nov.</title>
        <authorList>
            <person name="Sombolestani A.S."/>
            <person name="Cleenwerck I."/>
            <person name="Cnockaert M."/>
            <person name="Borremans W."/>
            <person name="Wieme A.D."/>
            <person name="De Vuyst L."/>
            <person name="Vandamme P."/>
        </authorList>
    </citation>
    <scope>NUCLEOTIDE SEQUENCE [LARGE SCALE GENOMIC DNA]</scope>
    <source>
        <strain evidence="10 11">LMG 1637</strain>
    </source>
</reference>
<dbReference type="PANTHER" id="PTHR10259">
    <property type="entry name" value="THIOPURINE S-METHYLTRANSFERASE"/>
    <property type="match status" value="1"/>
</dbReference>
<dbReference type="InterPro" id="IPR022474">
    <property type="entry name" value="Thiopur_S-MeTfrase_Se/Te_detox"/>
</dbReference>
<evidence type="ECO:0000313" key="11">
    <source>
        <dbReference type="Proteomes" id="UP000615326"/>
    </source>
</evidence>
<feature type="binding site" evidence="9">
    <location>
        <position position="10"/>
    </location>
    <ligand>
        <name>S-adenosyl-L-methionine</name>
        <dbReference type="ChEBI" id="CHEBI:59789"/>
    </ligand>
</feature>
<name>A0ABX0K967_9PROT</name>
<organism evidence="10 11">
    <name type="scientific">Acetobacter fallax</name>
    <dbReference type="NCBI Taxonomy" id="1737473"/>
    <lineage>
        <taxon>Bacteria</taxon>
        <taxon>Pseudomonadati</taxon>
        <taxon>Pseudomonadota</taxon>
        <taxon>Alphaproteobacteria</taxon>
        <taxon>Acetobacterales</taxon>
        <taxon>Acetobacteraceae</taxon>
        <taxon>Acetobacter</taxon>
    </lineage>
</organism>
<feature type="binding site" evidence="9">
    <location>
        <position position="123"/>
    </location>
    <ligand>
        <name>S-adenosyl-L-methionine</name>
        <dbReference type="ChEBI" id="CHEBI:59789"/>
    </ligand>
</feature>
<dbReference type="EC" id="2.1.1.67" evidence="4 9"/>
<keyword evidence="6 9" id="KW-0489">Methyltransferase</keyword>
<feature type="binding site" evidence="9">
    <location>
        <position position="45"/>
    </location>
    <ligand>
        <name>S-adenosyl-L-methionine</name>
        <dbReference type="ChEBI" id="CHEBI:59789"/>
    </ligand>
</feature>
<dbReference type="NCBIfam" id="TIGR03840">
    <property type="entry name" value="TMPT_Se_Te"/>
    <property type="match status" value="1"/>
</dbReference>
<evidence type="ECO:0000256" key="5">
    <source>
        <dbReference type="ARBA" id="ARBA00022490"/>
    </source>
</evidence>
<dbReference type="Proteomes" id="UP000615326">
    <property type="component" value="Unassembled WGS sequence"/>
</dbReference>
<dbReference type="PROSITE" id="PS51585">
    <property type="entry name" value="SAM_MT_TPMT"/>
    <property type="match status" value="1"/>
</dbReference>
<keyword evidence="5 9" id="KW-0963">Cytoplasm</keyword>
<dbReference type="Gene3D" id="3.40.50.150">
    <property type="entry name" value="Vaccinia Virus protein VP39"/>
    <property type="match status" value="1"/>
</dbReference>
<dbReference type="HAMAP" id="MF_00812">
    <property type="entry name" value="Thiopur_methtran"/>
    <property type="match status" value="1"/>
</dbReference>
<dbReference type="RefSeq" id="WP_173577459.1">
    <property type="nucleotide sequence ID" value="NZ_WOSW01000018.1"/>
</dbReference>
<keyword evidence="11" id="KW-1185">Reference proteome</keyword>
<dbReference type="NCBIfam" id="NF009732">
    <property type="entry name" value="PRK13255.1"/>
    <property type="match status" value="1"/>
</dbReference>
<evidence type="ECO:0000256" key="4">
    <source>
        <dbReference type="ARBA" id="ARBA00011905"/>
    </source>
</evidence>
<dbReference type="SUPFAM" id="SSF53335">
    <property type="entry name" value="S-adenosyl-L-methionine-dependent methyltransferases"/>
    <property type="match status" value="1"/>
</dbReference>
<keyword evidence="7 9" id="KW-0808">Transferase</keyword>
<evidence type="ECO:0000256" key="2">
    <source>
        <dbReference type="ARBA" id="ARBA00004496"/>
    </source>
</evidence>
<evidence type="ECO:0000256" key="8">
    <source>
        <dbReference type="ARBA" id="ARBA00022691"/>
    </source>
</evidence>
<feature type="binding site" evidence="9">
    <location>
        <position position="66"/>
    </location>
    <ligand>
        <name>S-adenosyl-L-methionine</name>
        <dbReference type="ChEBI" id="CHEBI:59789"/>
    </ligand>
</feature>
<evidence type="ECO:0000256" key="7">
    <source>
        <dbReference type="ARBA" id="ARBA00022679"/>
    </source>
</evidence>
<dbReference type="Pfam" id="PF05724">
    <property type="entry name" value="TPMT"/>
    <property type="match status" value="1"/>
</dbReference>
<evidence type="ECO:0000256" key="6">
    <source>
        <dbReference type="ARBA" id="ARBA00022603"/>
    </source>
</evidence>
<dbReference type="GO" id="GO:0032259">
    <property type="term" value="P:methylation"/>
    <property type="evidence" value="ECO:0007669"/>
    <property type="project" value="UniProtKB-KW"/>
</dbReference>
<comment type="caution">
    <text evidence="10">The sequence shown here is derived from an EMBL/GenBank/DDBJ whole genome shotgun (WGS) entry which is preliminary data.</text>
</comment>
<accession>A0ABX0K967</accession>
<comment type="subcellular location">
    <subcellularLocation>
        <location evidence="2 9">Cytoplasm</location>
    </subcellularLocation>
</comment>
<dbReference type="InterPro" id="IPR008854">
    <property type="entry name" value="TPMT"/>
</dbReference>
<evidence type="ECO:0000313" key="10">
    <source>
        <dbReference type="EMBL" id="NHO32929.1"/>
    </source>
</evidence>
<sequence length="217" mass="24327">MERDFWLSRWQNNRIGFHEPTPNAFLTAHFSALDIRPGGRIFLPLCGKSRDAAWLCEQGFTVVGVELSRLAVTQFFAESGLVPEISSTGSFERFEAGGVTLFAGDIFDLDPETLGRVDAVYDRAALVALPETMRRRYAPHLIALTKAAPQLLVTLEYEQSHAEGPPFSVPETELLVLYDSAYRPESVEVRDITGGFKGRCPARERVWVMPRRWPGPD</sequence>
<protein>
    <recommendedName>
        <fullName evidence="4 9">Thiopurine S-methyltransferase</fullName>
        <ecNumber evidence="4 9">2.1.1.67</ecNumber>
    </recommendedName>
    <alternativeName>
        <fullName evidence="9">Thiopurine methyltransferase</fullName>
    </alternativeName>
</protein>
<dbReference type="GO" id="GO:0008119">
    <property type="term" value="F:thiopurine S-methyltransferase activity"/>
    <property type="evidence" value="ECO:0007669"/>
    <property type="project" value="UniProtKB-EC"/>
</dbReference>
<dbReference type="InterPro" id="IPR025835">
    <property type="entry name" value="Thiopurine_S-MeTrfase"/>
</dbReference>
<evidence type="ECO:0000256" key="9">
    <source>
        <dbReference type="HAMAP-Rule" id="MF_00812"/>
    </source>
</evidence>
<keyword evidence="8 9" id="KW-0949">S-adenosyl-L-methionine</keyword>
<comment type="similarity">
    <text evidence="3 9">Belongs to the class I-like SAM-binding methyltransferase superfamily. TPMT family.</text>
</comment>
<dbReference type="PIRSF" id="PIRSF023956">
    <property type="entry name" value="Thiopurine_S-methyltransferase"/>
    <property type="match status" value="1"/>
</dbReference>